<reference evidence="5 6" key="1">
    <citation type="submission" date="2017-10" db="EMBL/GenBank/DDBJ databases">
        <title>Biodiversity and function of Thalassospira species in the particle-attached aromatic-hydrocarbon-degrading consortia from the surface seawater of the China South Sea.</title>
        <authorList>
            <person name="Dong C."/>
            <person name="Liu R."/>
            <person name="Shao Z."/>
        </authorList>
    </citation>
    <scope>NUCLEOTIDE SEQUENCE [LARGE SCALE GENOMIC DNA]</scope>
    <source>
        <strain evidence="5 6">CSC3H3</strain>
    </source>
</reference>
<evidence type="ECO:0000256" key="2">
    <source>
        <dbReference type="ARBA" id="ARBA00022741"/>
    </source>
</evidence>
<name>A0ABN5FIZ5_9PROT</name>
<protein>
    <recommendedName>
        <fullName evidence="4">ABC transporter domain-containing protein</fullName>
    </recommendedName>
</protein>
<feature type="domain" description="ABC transporter" evidence="4">
    <location>
        <begin position="40"/>
        <end position="259"/>
    </location>
</feature>
<dbReference type="PANTHER" id="PTHR24220">
    <property type="entry name" value="IMPORT ATP-BINDING PROTEIN"/>
    <property type="match status" value="1"/>
</dbReference>
<evidence type="ECO:0000256" key="1">
    <source>
        <dbReference type="ARBA" id="ARBA00005417"/>
    </source>
</evidence>
<dbReference type="SUPFAM" id="SSF52540">
    <property type="entry name" value="P-loop containing nucleoside triphosphate hydrolases"/>
    <property type="match status" value="1"/>
</dbReference>
<organism evidence="5 6">
    <name type="scientific">Thalassospira marina</name>
    <dbReference type="NCBI Taxonomy" id="2048283"/>
    <lineage>
        <taxon>Bacteria</taxon>
        <taxon>Pseudomonadati</taxon>
        <taxon>Pseudomonadota</taxon>
        <taxon>Alphaproteobacteria</taxon>
        <taxon>Rhodospirillales</taxon>
        <taxon>Thalassospiraceae</taxon>
        <taxon>Thalassospira</taxon>
    </lineage>
</organism>
<dbReference type="InterPro" id="IPR015854">
    <property type="entry name" value="ABC_transpr_LolD-like"/>
</dbReference>
<accession>A0ABN5FIZ5</accession>
<keyword evidence="2" id="KW-0547">Nucleotide-binding</keyword>
<evidence type="ECO:0000313" key="6">
    <source>
        <dbReference type="Proteomes" id="UP000233458"/>
    </source>
</evidence>
<dbReference type="SMART" id="SM00382">
    <property type="entry name" value="AAA"/>
    <property type="match status" value="1"/>
</dbReference>
<dbReference type="InterPro" id="IPR003439">
    <property type="entry name" value="ABC_transporter-like_ATP-bd"/>
</dbReference>
<dbReference type="Proteomes" id="UP000233458">
    <property type="component" value="Chromosome"/>
</dbReference>
<comment type="similarity">
    <text evidence="1">Belongs to the ABC transporter superfamily.</text>
</comment>
<dbReference type="Pfam" id="PF00005">
    <property type="entry name" value="ABC_tran"/>
    <property type="match status" value="1"/>
</dbReference>
<dbReference type="InterPro" id="IPR027417">
    <property type="entry name" value="P-loop_NTPase"/>
</dbReference>
<evidence type="ECO:0000313" key="5">
    <source>
        <dbReference type="EMBL" id="AUG53571.1"/>
    </source>
</evidence>
<dbReference type="PROSITE" id="PS50893">
    <property type="entry name" value="ABC_TRANSPORTER_2"/>
    <property type="match status" value="1"/>
</dbReference>
<keyword evidence="3" id="KW-0067">ATP-binding</keyword>
<dbReference type="InterPro" id="IPR003593">
    <property type="entry name" value="AAA+_ATPase"/>
</dbReference>
<sequence>MKKPALSAWSVWLMPILNWSDMAHSNPPSPKTGASPALEINQLSLRFARQASPILTLPFLAVEPGTILGVAGPSGSGKSSLLYLLTGLLRPSKGSIHWGATDLTALSEGACDAWRRKYVGFIFQDFHLIGELSPLENVLLPAGFHGWHTPASLRKHAASLLDLVGVPANRRSVADLSRGEQQRVAIARALLFDPPILLADEPTASLDNAAAENCADILFANARENNRTLIIVSHDHTVIDRCPRVLQFDKGHLLTENEAA</sequence>
<evidence type="ECO:0000259" key="4">
    <source>
        <dbReference type="PROSITE" id="PS50893"/>
    </source>
</evidence>
<keyword evidence="6" id="KW-1185">Reference proteome</keyword>
<dbReference type="EMBL" id="CP024199">
    <property type="protein sequence ID" value="AUG53571.1"/>
    <property type="molecule type" value="Genomic_DNA"/>
</dbReference>
<proteinExistence type="inferred from homology"/>
<evidence type="ECO:0000256" key="3">
    <source>
        <dbReference type="ARBA" id="ARBA00022840"/>
    </source>
</evidence>
<dbReference type="PANTHER" id="PTHR24220:SF689">
    <property type="entry name" value="LIPOPROTEIN-RELEASING SYSTEM ATP-BINDING PROTEIN LOLD"/>
    <property type="match status" value="1"/>
</dbReference>
<dbReference type="Gene3D" id="3.40.50.300">
    <property type="entry name" value="P-loop containing nucleotide triphosphate hydrolases"/>
    <property type="match status" value="1"/>
</dbReference>
<gene>
    <name evidence="5" type="ORF">CSC3H3_13230</name>
</gene>